<evidence type="ECO:0000256" key="1">
    <source>
        <dbReference type="SAM" id="MobiDB-lite"/>
    </source>
</evidence>
<keyword evidence="3" id="KW-1185">Reference proteome</keyword>
<sequence>MHLKLIIHESSTTRHSILWPIHLGRTFTTAPHNTNPSVTGQSDPLRRLPPPSKGEPQPASISSTASLIPTRIYTYRISAFMTQESKRRGWTSKPVEHPTFCSNSHRVFSLPMGFSWSSRESSHKQERR</sequence>
<dbReference type="Proteomes" id="UP000499080">
    <property type="component" value="Unassembled WGS sequence"/>
</dbReference>
<accession>A0A4Y2AGK8</accession>
<protein>
    <submittedName>
        <fullName evidence="2">Uncharacterized protein</fullName>
    </submittedName>
</protein>
<feature type="region of interest" description="Disordered" evidence="1">
    <location>
        <begin position="26"/>
        <end position="63"/>
    </location>
</feature>
<gene>
    <name evidence="2" type="ORF">AVEN_48953_1</name>
</gene>
<evidence type="ECO:0000313" key="2">
    <source>
        <dbReference type="EMBL" id="GBL78992.1"/>
    </source>
</evidence>
<organism evidence="2 3">
    <name type="scientific">Araneus ventricosus</name>
    <name type="common">Orbweaver spider</name>
    <name type="synonym">Epeira ventricosa</name>
    <dbReference type="NCBI Taxonomy" id="182803"/>
    <lineage>
        <taxon>Eukaryota</taxon>
        <taxon>Metazoa</taxon>
        <taxon>Ecdysozoa</taxon>
        <taxon>Arthropoda</taxon>
        <taxon>Chelicerata</taxon>
        <taxon>Arachnida</taxon>
        <taxon>Araneae</taxon>
        <taxon>Araneomorphae</taxon>
        <taxon>Entelegynae</taxon>
        <taxon>Araneoidea</taxon>
        <taxon>Araneidae</taxon>
        <taxon>Araneus</taxon>
    </lineage>
</organism>
<reference evidence="2 3" key="1">
    <citation type="journal article" date="2019" name="Sci. Rep.">
        <title>Orb-weaving spider Araneus ventricosus genome elucidates the spidroin gene catalogue.</title>
        <authorList>
            <person name="Kono N."/>
            <person name="Nakamura H."/>
            <person name="Ohtoshi R."/>
            <person name="Moran D.A.P."/>
            <person name="Shinohara A."/>
            <person name="Yoshida Y."/>
            <person name="Fujiwara M."/>
            <person name="Mori M."/>
            <person name="Tomita M."/>
            <person name="Arakawa K."/>
        </authorList>
    </citation>
    <scope>NUCLEOTIDE SEQUENCE [LARGE SCALE GENOMIC DNA]</scope>
</reference>
<dbReference type="AlphaFoldDB" id="A0A4Y2AGK8"/>
<dbReference type="EMBL" id="BGPR01000017">
    <property type="protein sequence ID" value="GBL78992.1"/>
    <property type="molecule type" value="Genomic_DNA"/>
</dbReference>
<name>A0A4Y2AGK8_ARAVE</name>
<feature type="compositionally biased region" description="Polar residues" evidence="1">
    <location>
        <begin position="26"/>
        <end position="42"/>
    </location>
</feature>
<evidence type="ECO:0000313" key="3">
    <source>
        <dbReference type="Proteomes" id="UP000499080"/>
    </source>
</evidence>
<proteinExistence type="predicted"/>
<comment type="caution">
    <text evidence="2">The sequence shown here is derived from an EMBL/GenBank/DDBJ whole genome shotgun (WGS) entry which is preliminary data.</text>
</comment>